<protein>
    <submittedName>
        <fullName evidence="1">Uncharacterized protein</fullName>
    </submittedName>
</protein>
<name>A0ABQ2VKB4_9ACTN</name>
<dbReference type="EMBL" id="BMRP01000029">
    <property type="protein sequence ID" value="GGU86901.1"/>
    <property type="molecule type" value="Genomic_DNA"/>
</dbReference>
<proteinExistence type="predicted"/>
<sequence>MAELRPTHSRSTLRKVAMAVTAASMALSLSLGVAGTAGAGMMTQMRLSGARVSGGAYIASKVIASYRNTRAGAQEIFQVVAAAGGVDVAEGQATGTGTGGDEDVVIDLTQVGELVDGEQVEVSITNTETAGGSPAVDTEAVTLACHVDPDPATLTCA</sequence>
<comment type="caution">
    <text evidence="1">The sequence shown here is derived from an EMBL/GenBank/DDBJ whole genome shotgun (WGS) entry which is preliminary data.</text>
</comment>
<gene>
    <name evidence="1" type="ORF">GCM10010211_61210</name>
</gene>
<reference evidence="2" key="1">
    <citation type="journal article" date="2019" name="Int. J. Syst. Evol. Microbiol.">
        <title>The Global Catalogue of Microorganisms (GCM) 10K type strain sequencing project: providing services to taxonomists for standard genome sequencing and annotation.</title>
        <authorList>
            <consortium name="The Broad Institute Genomics Platform"/>
            <consortium name="The Broad Institute Genome Sequencing Center for Infectious Disease"/>
            <person name="Wu L."/>
            <person name="Ma J."/>
        </authorList>
    </citation>
    <scope>NUCLEOTIDE SEQUENCE [LARGE SCALE GENOMIC DNA]</scope>
    <source>
        <strain evidence="2">JCM 3399</strain>
    </source>
</reference>
<organism evidence="1 2">
    <name type="scientific">Streptomyces albospinus</name>
    <dbReference type="NCBI Taxonomy" id="285515"/>
    <lineage>
        <taxon>Bacteria</taxon>
        <taxon>Bacillati</taxon>
        <taxon>Actinomycetota</taxon>
        <taxon>Actinomycetes</taxon>
        <taxon>Kitasatosporales</taxon>
        <taxon>Streptomycetaceae</taxon>
        <taxon>Streptomyces</taxon>
    </lineage>
</organism>
<dbReference type="RefSeq" id="WP_194505909.1">
    <property type="nucleotide sequence ID" value="NZ_BMRP01000029.1"/>
</dbReference>
<dbReference type="Proteomes" id="UP000654471">
    <property type="component" value="Unassembled WGS sequence"/>
</dbReference>
<accession>A0ABQ2VKB4</accession>
<evidence type="ECO:0000313" key="2">
    <source>
        <dbReference type="Proteomes" id="UP000654471"/>
    </source>
</evidence>
<keyword evidence="2" id="KW-1185">Reference proteome</keyword>
<evidence type="ECO:0000313" key="1">
    <source>
        <dbReference type="EMBL" id="GGU86901.1"/>
    </source>
</evidence>